<dbReference type="SUPFAM" id="SSF52467">
    <property type="entry name" value="DHS-like NAD/FAD-binding domain"/>
    <property type="match status" value="1"/>
</dbReference>
<organism evidence="1 2">
    <name type="scientific">Paenibacillus phyllosphaerae</name>
    <dbReference type="NCBI Taxonomy" id="274593"/>
    <lineage>
        <taxon>Bacteria</taxon>
        <taxon>Bacillati</taxon>
        <taxon>Bacillota</taxon>
        <taxon>Bacilli</taxon>
        <taxon>Bacillales</taxon>
        <taxon>Paenibacillaceae</taxon>
        <taxon>Paenibacillus</taxon>
    </lineage>
</organism>
<keyword evidence="2" id="KW-1185">Reference proteome</keyword>
<proteinExistence type="predicted"/>
<sequence length="1168" mass="136512">MKQQIIDAIKENKLLLFIGAGFSQPLGFPSWNELISLVLKELAEEDNKYNILADTLSARLLTSLEVLDKIKDKKKLVYEVLDRENDKPLENLNIELHRKLGRISSRIITTNYDRLIETATGFKKVVFDNTFHIAKLHDKDNFLLKLHGCIENPDTCILFQEKYEDLYKETAAIEKLKSLIADHTILFIGFSLSDDYVRKQFEYIHSIYKGFSKQHFYLTVDNSATEIHGVHPVFLKDWGDMGAILDSLIEVKESAKQTSVATITAANDESALASKFKEKEVSIALLSAAPIDSDREPLFETVTKPLSKFKVNIECFYFNIEVLRNLEGFDYIIILSQTVKDKIIIEDQYLKSKLITPQEIEENLITDDLKGIIIFIDKPIQISVSQVSIPLLMLWEEDLSSVFFKLFQKKTLNRFENSILFNPEKFNLTVIQKGVSTIVTRGDNSKRSLADSIDTKNLINFVGRKTDLEDVTRKIIDTSRRVLTIKGSGGIGKTTTVKKVALELFDRGLFSDGIFFIDCEFITNYKNFEYRVAQCFGIESTINLKEHVQLNNIVLNAMIILDNFEPMLYIDDEDEVKSLLAFVCDYVNVVITSREWVRLEFEECHELRAFTIEEAFELFSKYYKSELNIDEIKMLKDDILSRLLNNNPLAIKITAKNLPKSKNMIALKEELEKDFFNITKDGYEDIFDERIDANIERSKSLYQSIAYSYYSLTTNEKLLFELLSLFPDGIHMNNIKSFFSQGKYKLDSRRITDRDITSLENKSLIEINRGFIELQSIIGRFAEYQFQKRPEEEKRDFHKRAFDFIGFLIDTISSICEDNQTLGLEIFDQNIENFIKSLDYFTYSVEDQDKKLRYILKVDNLFDYIEQGQHFYRKLKKLKSKFTLEKSDILIDVIIASSKYRFGKFKEGYDQIKQTVSIEDMYKLDHTNMLDRHIIIGGLHLYDYSDINEVRRFIIKSNFYSHGAIVSMLYNAGEYKKLEALVAYRKLRGFHYLEMKYNMDKLDYDELEAEINGLYRKQYIEIMQTHYIKAKMGKLDRKSINKLVVTNSYTSGIKSLMLAFTEKDHNKTILYYESAVNDLQPIRYYYTEAIYFYAGFLLANGLDESMQWYNKGLLLAKDNHYRFLYHKFICLKEGLETPYDEDQYNLPVEYLLDELIEKNKDEYYSKYK</sequence>
<dbReference type="InterPro" id="IPR029035">
    <property type="entry name" value="DHS-like_NAD/FAD-binding_dom"/>
</dbReference>
<evidence type="ECO:0008006" key="3">
    <source>
        <dbReference type="Google" id="ProtNLM"/>
    </source>
</evidence>
<dbReference type="PANTHER" id="PTHR47691:SF3">
    <property type="entry name" value="HTH-TYPE TRANSCRIPTIONAL REGULATOR RV0890C-RELATED"/>
    <property type="match status" value="1"/>
</dbReference>
<dbReference type="SUPFAM" id="SSF52540">
    <property type="entry name" value="P-loop containing nucleoside triphosphate hydrolases"/>
    <property type="match status" value="1"/>
</dbReference>
<dbReference type="RefSeq" id="WP_183604052.1">
    <property type="nucleotide sequence ID" value="NZ_JACHXK010000024.1"/>
</dbReference>
<dbReference type="Gene3D" id="3.40.50.300">
    <property type="entry name" value="P-loop containing nucleotide triphosphate hydrolases"/>
    <property type="match status" value="1"/>
</dbReference>
<dbReference type="Proteomes" id="UP000570361">
    <property type="component" value="Unassembled WGS sequence"/>
</dbReference>
<dbReference type="Pfam" id="PF13289">
    <property type="entry name" value="SIR2_2"/>
    <property type="match status" value="1"/>
</dbReference>
<name>A0A7W5B5G9_9BACL</name>
<dbReference type="InterPro" id="IPR027417">
    <property type="entry name" value="P-loop_NTPase"/>
</dbReference>
<comment type="caution">
    <text evidence="1">The sequence shown here is derived from an EMBL/GenBank/DDBJ whole genome shotgun (WGS) entry which is preliminary data.</text>
</comment>
<dbReference type="EMBL" id="JACHXK010000024">
    <property type="protein sequence ID" value="MBB3113991.1"/>
    <property type="molecule type" value="Genomic_DNA"/>
</dbReference>
<evidence type="ECO:0000313" key="2">
    <source>
        <dbReference type="Proteomes" id="UP000570361"/>
    </source>
</evidence>
<protein>
    <recommendedName>
        <fullName evidence="3">SIR2-like domain-containing protein</fullName>
    </recommendedName>
</protein>
<accession>A0A7W5B5G9</accession>
<reference evidence="1 2" key="1">
    <citation type="submission" date="2020-08" db="EMBL/GenBank/DDBJ databases">
        <title>Genomic Encyclopedia of Type Strains, Phase III (KMG-III): the genomes of soil and plant-associated and newly described type strains.</title>
        <authorList>
            <person name="Whitman W."/>
        </authorList>
    </citation>
    <scope>NUCLEOTIDE SEQUENCE [LARGE SCALE GENOMIC DNA]</scope>
    <source>
        <strain evidence="1 2">CECT 5862</strain>
    </source>
</reference>
<dbReference type="AlphaFoldDB" id="A0A7W5B5G9"/>
<dbReference type="PANTHER" id="PTHR47691">
    <property type="entry name" value="REGULATOR-RELATED"/>
    <property type="match status" value="1"/>
</dbReference>
<evidence type="ECO:0000313" key="1">
    <source>
        <dbReference type="EMBL" id="MBB3113991.1"/>
    </source>
</evidence>
<gene>
    <name evidence="1" type="ORF">FHS18_006107</name>
</gene>